<comment type="subcellular location">
    <subcellularLocation>
        <location evidence="4">Peroxisome membrane</location>
    </subcellularLocation>
</comment>
<name>G8BXN4_TETPH</name>
<protein>
    <recommendedName>
        <fullName evidence="7">Peroxisomal membrane protein PEX25</fullName>
    </recommendedName>
</protein>
<dbReference type="KEGG" id="tpf:TPHA_0I01560"/>
<evidence type="ECO:0000256" key="4">
    <source>
        <dbReference type="ARBA" id="ARBA00046271"/>
    </source>
</evidence>
<dbReference type="GO" id="GO:0005778">
    <property type="term" value="C:peroxisomal membrane"/>
    <property type="evidence" value="ECO:0007669"/>
    <property type="project" value="UniProtKB-SubCell"/>
</dbReference>
<evidence type="ECO:0000256" key="1">
    <source>
        <dbReference type="ARBA" id="ARBA00022593"/>
    </source>
</evidence>
<evidence type="ECO:0000313" key="6">
    <source>
        <dbReference type="Proteomes" id="UP000005666"/>
    </source>
</evidence>
<dbReference type="EMBL" id="HE612864">
    <property type="protein sequence ID" value="CCE64662.1"/>
    <property type="molecule type" value="Genomic_DNA"/>
</dbReference>
<evidence type="ECO:0008006" key="7">
    <source>
        <dbReference type="Google" id="ProtNLM"/>
    </source>
</evidence>
<dbReference type="GO" id="GO:0016559">
    <property type="term" value="P:peroxisome fission"/>
    <property type="evidence" value="ECO:0007669"/>
    <property type="project" value="InterPro"/>
</dbReference>
<evidence type="ECO:0000313" key="5">
    <source>
        <dbReference type="EMBL" id="CCE64662.1"/>
    </source>
</evidence>
<keyword evidence="1" id="KW-0962">Peroxisome biogenesis</keyword>
<gene>
    <name evidence="5" type="primary">TPHA0I01560</name>
    <name evidence="5" type="ordered locus">TPHA_0I01560</name>
</gene>
<dbReference type="OrthoDB" id="411017at2759"/>
<evidence type="ECO:0000256" key="2">
    <source>
        <dbReference type="ARBA" id="ARBA00023136"/>
    </source>
</evidence>
<sequence>MFIERVVSMSGRYGLNNKDAVTIEKITVLKDIVNTISGKDKIIKIIKNILDLIRVSLLTLTEKYRLSEALRDSILKRKLAYLIRNPILVLKYFILNLNLKNEKRLAFISSNLSLFRYILRFGSLPFQVPYFITIFKSLVKDNSLGNVRKIVCNQHFLSKAIEVYYTVCDELDLLYKLKFYSNATVYNKIVYHESLSWQLDIMLSLKNNFIQLKELKKQIVENEVELRIRTQAVELANGLPKRNHIKASGASNLIELENKVNGLCEQLKLTKLEMYKLIFDCLANTTDLFGIKTPRGTYNTLSLISGVLGFIKIWKTTENKLRLMRKKD</sequence>
<dbReference type="OMA" id="YGIMDEL"/>
<keyword evidence="6" id="KW-1185">Reference proteome</keyword>
<reference evidence="5 6" key="1">
    <citation type="journal article" date="2011" name="Proc. Natl. Acad. Sci. U.S.A.">
        <title>Evolutionary erosion of yeast sex chromosomes by mating-type switching accidents.</title>
        <authorList>
            <person name="Gordon J.L."/>
            <person name="Armisen D."/>
            <person name="Proux-Wera E."/>
            <person name="Oheigeartaigh S.S."/>
            <person name="Byrne K.P."/>
            <person name="Wolfe K.H."/>
        </authorList>
    </citation>
    <scope>NUCLEOTIDE SEQUENCE [LARGE SCALE GENOMIC DNA]</scope>
    <source>
        <strain evidence="6">ATCC 24235 / CBS 4417 / NBRC 1672 / NRRL Y-8282 / UCD 70-5</strain>
    </source>
</reference>
<keyword evidence="3" id="KW-0576">Peroxisome</keyword>
<dbReference type="InterPro" id="IPR008733">
    <property type="entry name" value="PEX11"/>
</dbReference>
<dbReference type="RefSeq" id="XP_003687096.1">
    <property type="nucleotide sequence ID" value="XM_003687048.1"/>
</dbReference>
<dbReference type="eggNOG" id="ENOG502R7FJ">
    <property type="taxonomic scope" value="Eukaryota"/>
</dbReference>
<dbReference type="HOGENOM" id="CLU_043324_0_0_1"/>
<dbReference type="PANTHER" id="PTHR12652:SF50">
    <property type="entry name" value="PEROXIN 11"/>
    <property type="match status" value="1"/>
</dbReference>
<evidence type="ECO:0000256" key="3">
    <source>
        <dbReference type="ARBA" id="ARBA00023140"/>
    </source>
</evidence>
<dbReference type="STRING" id="1071381.G8BXN4"/>
<dbReference type="AlphaFoldDB" id="G8BXN4"/>
<accession>G8BXN4</accession>
<proteinExistence type="predicted"/>
<dbReference type="Proteomes" id="UP000005666">
    <property type="component" value="Chromosome 9"/>
</dbReference>
<dbReference type="GeneID" id="11534505"/>
<dbReference type="Pfam" id="PF05648">
    <property type="entry name" value="PEX11"/>
    <property type="match status" value="1"/>
</dbReference>
<dbReference type="PANTHER" id="PTHR12652">
    <property type="entry name" value="PEROXISOMAL BIOGENESIS FACTOR 11"/>
    <property type="match status" value="1"/>
</dbReference>
<organism evidence="5 6">
    <name type="scientific">Tetrapisispora phaffii (strain ATCC 24235 / CBS 4417 / NBRC 1672 / NRRL Y-8282 / UCD 70-5)</name>
    <name type="common">Yeast</name>
    <name type="synonym">Fabospora phaffii</name>
    <dbReference type="NCBI Taxonomy" id="1071381"/>
    <lineage>
        <taxon>Eukaryota</taxon>
        <taxon>Fungi</taxon>
        <taxon>Dikarya</taxon>
        <taxon>Ascomycota</taxon>
        <taxon>Saccharomycotina</taxon>
        <taxon>Saccharomycetes</taxon>
        <taxon>Saccharomycetales</taxon>
        <taxon>Saccharomycetaceae</taxon>
        <taxon>Tetrapisispora</taxon>
    </lineage>
</organism>
<keyword evidence="2" id="KW-0472">Membrane</keyword>